<dbReference type="PANTHER" id="PTHR18964:SF149">
    <property type="entry name" value="BIFUNCTIONAL UDP-N-ACETYLGLUCOSAMINE 2-EPIMERASE_N-ACETYLMANNOSAMINE KINASE"/>
    <property type="match status" value="1"/>
</dbReference>
<dbReference type="InterPro" id="IPR000600">
    <property type="entry name" value="ROK"/>
</dbReference>
<accession>A0ABX7I5V3</accession>
<protein>
    <submittedName>
        <fullName evidence="2">ROK family protein</fullName>
    </submittedName>
</protein>
<dbReference type="Gene3D" id="3.30.420.40">
    <property type="match status" value="2"/>
</dbReference>
<dbReference type="Proteomes" id="UP000612680">
    <property type="component" value="Chromosome"/>
</dbReference>
<evidence type="ECO:0000313" key="2">
    <source>
        <dbReference type="EMBL" id="QRR01325.1"/>
    </source>
</evidence>
<dbReference type="Pfam" id="PF00480">
    <property type="entry name" value="ROK"/>
    <property type="match status" value="1"/>
</dbReference>
<gene>
    <name evidence="2" type="ORF">HWI92_10640</name>
</gene>
<name>A0ABX7I5V3_9BACT</name>
<organism evidence="2 3">
    <name type="scientific">Dyadobacter sandarakinus</name>
    <dbReference type="NCBI Taxonomy" id="2747268"/>
    <lineage>
        <taxon>Bacteria</taxon>
        <taxon>Pseudomonadati</taxon>
        <taxon>Bacteroidota</taxon>
        <taxon>Cytophagia</taxon>
        <taxon>Cytophagales</taxon>
        <taxon>Spirosomataceae</taxon>
        <taxon>Dyadobacter</taxon>
    </lineage>
</organism>
<evidence type="ECO:0000313" key="3">
    <source>
        <dbReference type="Proteomes" id="UP000612680"/>
    </source>
</evidence>
<dbReference type="EMBL" id="CP056775">
    <property type="protein sequence ID" value="QRR01325.1"/>
    <property type="molecule type" value="Genomic_DNA"/>
</dbReference>
<dbReference type="InterPro" id="IPR043129">
    <property type="entry name" value="ATPase_NBD"/>
</dbReference>
<keyword evidence="3" id="KW-1185">Reference proteome</keyword>
<comment type="similarity">
    <text evidence="1">Belongs to the ROK (NagC/XylR) family.</text>
</comment>
<reference evidence="2 3" key="1">
    <citation type="submission" date="2020-06" db="EMBL/GenBank/DDBJ databases">
        <title>Dyadobacter sandarakinus sp. nov., isolated from the soil of the Arctic Yellow River Station.</title>
        <authorList>
            <person name="Zhang Y."/>
            <person name="Peng F."/>
        </authorList>
    </citation>
    <scope>NUCLEOTIDE SEQUENCE [LARGE SCALE GENOMIC DNA]</scope>
    <source>
        <strain evidence="2 3">Q3-56</strain>
    </source>
</reference>
<dbReference type="SUPFAM" id="SSF53067">
    <property type="entry name" value="Actin-like ATPase domain"/>
    <property type="match status" value="1"/>
</dbReference>
<sequence length="321" mass="34317">MIDHQPQAAMKDVFIGIDFGGTRIKIGLIAGGQLIADANLEADAALTFEQRLTDIGLEMSRLVFAGSYRLTGIGFAFPGIVNFHTGRILSKYVKYPGAENVDLNRWAQANFGVPVAVENDARAALVGEWKHGAGRGSSDLVLVTLGTGVGTGVLVNGAPLRGKNFIGGNLGGHSTINADGVICNCGNIGCVESESSTWALARIAAASPGFSESRLAALDLIDFKNLFELAEQEDALAVSLLDRCLRVWSLCVINLVHAYDPEKVIFGGGIMKSSQVILPYIRQMLDKHAWVSAADVELVVAAQPEHAGIWGIYELFKQKNH</sequence>
<proteinExistence type="inferred from homology"/>
<evidence type="ECO:0000256" key="1">
    <source>
        <dbReference type="ARBA" id="ARBA00006479"/>
    </source>
</evidence>
<dbReference type="PANTHER" id="PTHR18964">
    <property type="entry name" value="ROK (REPRESSOR, ORF, KINASE) FAMILY"/>
    <property type="match status" value="1"/>
</dbReference>
<dbReference type="RefSeq" id="WP_204663527.1">
    <property type="nucleotide sequence ID" value="NZ_CP056775.1"/>
</dbReference>